<dbReference type="EMBL" id="JAAABJ010000525">
    <property type="protein sequence ID" value="NAW51407.1"/>
    <property type="molecule type" value="Genomic_DNA"/>
</dbReference>
<feature type="domain" description="TerB N-terminal" evidence="1">
    <location>
        <begin position="49"/>
        <end position="259"/>
    </location>
</feature>
<evidence type="ECO:0000313" key="4">
    <source>
        <dbReference type="Proteomes" id="UP000553459"/>
    </source>
</evidence>
<proteinExistence type="predicted"/>
<keyword evidence="4" id="KW-1185">Reference proteome</keyword>
<dbReference type="Proteomes" id="UP000553459">
    <property type="component" value="Unassembled WGS sequence"/>
</dbReference>
<dbReference type="Pfam" id="PF15615">
    <property type="entry name" value="TerB_C"/>
    <property type="match status" value="1"/>
</dbReference>
<evidence type="ECO:0000259" key="2">
    <source>
        <dbReference type="Pfam" id="PF15615"/>
    </source>
</evidence>
<comment type="caution">
    <text evidence="3">The sequence shown here is derived from an EMBL/GenBank/DDBJ whole genome shotgun (WGS) entry which is preliminary data.</text>
</comment>
<dbReference type="AlphaFoldDB" id="A0A845PY66"/>
<evidence type="ECO:0000259" key="1">
    <source>
        <dbReference type="Pfam" id="PF13208"/>
    </source>
</evidence>
<feature type="domain" description="TerB-C" evidence="2">
    <location>
        <begin position="372"/>
        <end position="506"/>
    </location>
</feature>
<sequence>MSGNSYYTDQKICYDVDENRASQGSNSHNWDYVPSILRVENGMFIPKMKGIENAPQQIRQLIQMFEEEPWSLMRKKSFYEHALFMEGYEDDAEIVPFSEYFPVYRSMDIAQLRSYFTFRRLLRQGEYLNVPLSYIFVYIYEILMQIGVANPEVGLETLKNLKIAYGPSQPKLIRYLDLWMQDYVVYYGLTNRFDEFFAQEKQEDDLALLLSSYREVDESALFETACAISSYKIKNGALFKKHPNDVVSVVARTIKAIVPIYEQRFRQPIEHLCLGLRKRSPHPMFASAVFFRPDSPKEKTVNISLRRSYYCKGGLWSMDTFREKVFPKKGDLISLILHETDRKLRISMNIKSSMIGKMSDPIVENAIQQEINSYFQEKAEEARPKIKVDFSKLDKIRSDAAVIRDALLSEEDVEKDLVYSEEQPAGTTKITDEPSATMENKSMFSKDEREFLHLLLNAGDWKNYLRGIRLPIGVITDSINEKTMEDIQDILIVYEGDGPTILNDYKDYIISNI</sequence>
<dbReference type="Pfam" id="PF13208">
    <property type="entry name" value="TerB_N"/>
    <property type="match status" value="1"/>
</dbReference>
<evidence type="ECO:0008006" key="5">
    <source>
        <dbReference type="Google" id="ProtNLM"/>
    </source>
</evidence>
<organism evidence="3 4">
    <name type="scientific">Elizabethkingia argenteiflava</name>
    <dbReference type="NCBI Taxonomy" id="2681556"/>
    <lineage>
        <taxon>Bacteria</taxon>
        <taxon>Pseudomonadati</taxon>
        <taxon>Bacteroidota</taxon>
        <taxon>Flavobacteriia</taxon>
        <taxon>Flavobacteriales</taxon>
        <taxon>Weeksellaceae</taxon>
        <taxon>Elizabethkingia</taxon>
    </lineage>
</organism>
<gene>
    <name evidence="3" type="ORF">GNY06_08435</name>
</gene>
<protein>
    <recommendedName>
        <fullName evidence="5">TerB-C domain-containing protein</fullName>
    </recommendedName>
</protein>
<reference evidence="3 4" key="1">
    <citation type="submission" date="2019-11" db="EMBL/GenBank/DDBJ databases">
        <title>Characterization of Elizabethkingia argenteiflava sp. nov., isolated from inner surface of Soybean Pods.</title>
        <authorList>
            <person name="Mo S."/>
        </authorList>
    </citation>
    <scope>NUCLEOTIDE SEQUENCE [LARGE SCALE GENOMIC DNA]</scope>
    <source>
        <strain evidence="3 4">YB22</strain>
    </source>
</reference>
<evidence type="ECO:0000313" key="3">
    <source>
        <dbReference type="EMBL" id="NAW51407.1"/>
    </source>
</evidence>
<name>A0A845PY66_9FLAO</name>
<dbReference type="RefSeq" id="WP_166519688.1">
    <property type="nucleotide sequence ID" value="NZ_JAAABJ010000525.1"/>
</dbReference>
<dbReference type="InterPro" id="IPR028932">
    <property type="entry name" value="TerB-C"/>
</dbReference>
<dbReference type="InterPro" id="IPR025266">
    <property type="entry name" value="TerB_N"/>
</dbReference>
<accession>A0A845PY66</accession>